<feature type="compositionally biased region" description="Low complexity" evidence="4">
    <location>
        <begin position="1"/>
        <end position="20"/>
    </location>
</feature>
<dbReference type="Gene3D" id="2.130.10.10">
    <property type="entry name" value="YVTN repeat-like/Quinoprotein amine dehydrogenase"/>
    <property type="match status" value="3"/>
</dbReference>
<organism evidence="5 6">
    <name type="scientific">Nannocystis pusilla</name>
    <dbReference type="NCBI Taxonomy" id="889268"/>
    <lineage>
        <taxon>Bacteria</taxon>
        <taxon>Pseudomonadati</taxon>
        <taxon>Myxococcota</taxon>
        <taxon>Polyangia</taxon>
        <taxon>Nannocystales</taxon>
        <taxon>Nannocystaceae</taxon>
        <taxon>Nannocystis</taxon>
    </lineage>
</organism>
<keyword evidence="1 3" id="KW-0853">WD repeat</keyword>
<dbReference type="InterPro" id="IPR011043">
    <property type="entry name" value="Gal_Oxase/kelch_b-propeller"/>
</dbReference>
<dbReference type="InterPro" id="IPR001680">
    <property type="entry name" value="WD40_rpt"/>
</dbReference>
<keyword evidence="2" id="KW-0677">Repeat</keyword>
<dbReference type="PROSITE" id="PS50082">
    <property type="entry name" value="WD_REPEATS_2"/>
    <property type="match status" value="6"/>
</dbReference>
<dbReference type="SUPFAM" id="SSF50969">
    <property type="entry name" value="YVTN repeat-like/Quinoprotein amine dehydrogenase"/>
    <property type="match status" value="1"/>
</dbReference>
<feature type="repeat" description="WD" evidence="3">
    <location>
        <begin position="878"/>
        <end position="919"/>
    </location>
</feature>
<dbReference type="InterPro" id="IPR019775">
    <property type="entry name" value="WD40_repeat_CS"/>
</dbReference>
<dbReference type="SUPFAM" id="SSF50998">
    <property type="entry name" value="Quinoprotein alcohol dehydrogenase-like"/>
    <property type="match status" value="1"/>
</dbReference>
<dbReference type="PROSITE" id="PS50294">
    <property type="entry name" value="WD_REPEATS_REGION"/>
    <property type="match status" value="2"/>
</dbReference>
<dbReference type="PROSITE" id="PS00678">
    <property type="entry name" value="WD_REPEATS_1"/>
    <property type="match status" value="1"/>
</dbReference>
<dbReference type="InterPro" id="IPR011044">
    <property type="entry name" value="Quino_amine_DH_bsu"/>
</dbReference>
<dbReference type="PRINTS" id="PR00320">
    <property type="entry name" value="GPROTEINBRPT"/>
</dbReference>
<feature type="repeat" description="WD" evidence="3">
    <location>
        <begin position="576"/>
        <end position="617"/>
    </location>
</feature>
<dbReference type="PANTHER" id="PTHR44129">
    <property type="entry name" value="WD REPEAT-CONTAINING PROTEIN POP1"/>
    <property type="match status" value="1"/>
</dbReference>
<proteinExistence type="predicted"/>
<feature type="repeat" description="WD" evidence="3">
    <location>
        <begin position="839"/>
        <end position="870"/>
    </location>
</feature>
<feature type="repeat" description="WD" evidence="3">
    <location>
        <begin position="314"/>
        <end position="348"/>
    </location>
</feature>
<feature type="region of interest" description="Disordered" evidence="4">
    <location>
        <begin position="1"/>
        <end position="65"/>
    </location>
</feature>
<dbReference type="SMART" id="SM00320">
    <property type="entry name" value="WD40"/>
    <property type="match status" value="13"/>
</dbReference>
<dbReference type="InterPro" id="IPR011047">
    <property type="entry name" value="Quinoprotein_ADH-like_sf"/>
</dbReference>
<dbReference type="InterPro" id="IPR015943">
    <property type="entry name" value="WD40/YVTN_repeat-like_dom_sf"/>
</dbReference>
<feature type="repeat" description="WD" evidence="3">
    <location>
        <begin position="231"/>
        <end position="265"/>
    </location>
</feature>
<protein>
    <recommendedName>
        <fullName evidence="7">WD40 repeat domain-containing protein</fullName>
    </recommendedName>
</protein>
<dbReference type="RefSeq" id="WP_267776711.1">
    <property type="nucleotide sequence ID" value="NZ_JAPNKE010000002.1"/>
</dbReference>
<evidence type="ECO:0000256" key="4">
    <source>
        <dbReference type="SAM" id="MobiDB-lite"/>
    </source>
</evidence>
<evidence type="ECO:0000256" key="2">
    <source>
        <dbReference type="ARBA" id="ARBA00022737"/>
    </source>
</evidence>
<evidence type="ECO:0000256" key="3">
    <source>
        <dbReference type="PROSITE-ProRule" id="PRU00221"/>
    </source>
</evidence>
<evidence type="ECO:0000313" key="5">
    <source>
        <dbReference type="EMBL" id="MCY1013047.1"/>
    </source>
</evidence>
<name>A0A9X3J1S9_9BACT</name>
<evidence type="ECO:0008006" key="7">
    <source>
        <dbReference type="Google" id="ProtNLM"/>
    </source>
</evidence>
<sequence length="952" mass="100802">MPPQPAQAVPAPKQPAVLVPERAESAGTKEPAKARAESAGAKEPGRAPVEEPVEGQSHVPEDMSPIVAQARRWDELGRPSRELLRDGALVRRGRAWLRGGGSLGGAGALVRVYLDASARARRYQWQRVGFAAGWLGAAVLGGAGTAHVFAEGLRFDRQAQAEPGIRRCQTNVQSEADQMVGQADAVADDAAALLIAALAVQVAEDGGCLATARAERELRRRLAGQSSRILSRSHASAVAAASVQAQGRLAVTVGSEGEVWVWDLEGGGGPRELEVRAKAVAWSEDEQWLVTGGASGEIEIFDAKVWPPESRTTLSQHRDRISALAIDPGSQLLASGDERGVLRLWSLRGAATGEPLGEPRQVAAPIETLAFDGNGRRLVALAGGRVQVWSTAAGRLSDPQALATEGVTALAISRKGDRLLTGDKVGQLFLWRPQQLSRGQRVREPFQSPIAAVAFVPETDGALAATADRELVYFDLGAPQRQQELYQSVRFEALAEPPRQLVVAGQRAITVGEAGIAEVWDLLHKQRKPLLRLDAQRAVTVMAAAGQQSTLVTGGLDGTVRVWDLFGDGGRGAHVRSDHRSRIRDVVVDPAGRILASAGADQTVRVYTIDGEATAAVAPLAKFSVRSPIQSLAISSDGHWLAGVGEGEVVVWDLGSRAGGAAMSVRHDLVRFAGWSDEGRALITAGSDGRVKEWRHDAGKGVMLAGAEWTVGGELEALAVSAAHVAVSAKVGEKQRVLYTWPLGEGGAAEPGVLESKGSSLTGQLVFDAQGGRLAIGYGDGRVYTWKLEQGAFVATAPYTSSGGVVALSFSTRGKLAIGNAFGEVIVMHPEERESARVRATHSRPVSGIGFGADPEVVVSAALDPRVVLWRGERDMDLLGHTGPVTRLLTDTQGRFAVTASDDGTVRVWPLRAEGLVQLVCATNGRGLRAEEWTQHLPTAERRRLCPTLEGA</sequence>
<reference evidence="5" key="1">
    <citation type="submission" date="2022-11" db="EMBL/GenBank/DDBJ databases">
        <title>Minimal conservation of predation-associated metabolite biosynthetic gene clusters underscores biosynthetic potential of Myxococcota including descriptions for ten novel species: Archangium lansinium sp. nov., Myxococcus landrumus sp. nov., Nannocystis bai.</title>
        <authorList>
            <person name="Ahearne A."/>
            <person name="Stevens C."/>
            <person name="Phillips K."/>
        </authorList>
    </citation>
    <scope>NUCLEOTIDE SEQUENCE</scope>
    <source>
        <strain evidence="5">Na p29</strain>
    </source>
</reference>
<feature type="repeat" description="WD" evidence="3">
    <location>
        <begin position="539"/>
        <end position="565"/>
    </location>
</feature>
<dbReference type="Proteomes" id="UP001150924">
    <property type="component" value="Unassembled WGS sequence"/>
</dbReference>
<dbReference type="InterPro" id="IPR020472">
    <property type="entry name" value="WD40_PAC1"/>
</dbReference>
<accession>A0A9X3J1S9</accession>
<evidence type="ECO:0000256" key="1">
    <source>
        <dbReference type="ARBA" id="ARBA00022574"/>
    </source>
</evidence>
<comment type="caution">
    <text evidence="5">The sequence shown here is derived from an EMBL/GenBank/DDBJ whole genome shotgun (WGS) entry which is preliminary data.</text>
</comment>
<dbReference type="Pfam" id="PF00400">
    <property type="entry name" value="WD40"/>
    <property type="match status" value="6"/>
</dbReference>
<dbReference type="AlphaFoldDB" id="A0A9X3J1S9"/>
<keyword evidence="6" id="KW-1185">Reference proteome</keyword>
<dbReference type="SUPFAM" id="SSF50965">
    <property type="entry name" value="Galactose oxidase, central domain"/>
    <property type="match status" value="1"/>
</dbReference>
<dbReference type="InterPro" id="IPR050349">
    <property type="entry name" value="WD_LIS1/nudF_dynein_reg"/>
</dbReference>
<evidence type="ECO:0000313" key="6">
    <source>
        <dbReference type="Proteomes" id="UP001150924"/>
    </source>
</evidence>
<gene>
    <name evidence="5" type="ORF">OV079_47455</name>
</gene>
<dbReference type="EMBL" id="JAPNKE010000002">
    <property type="protein sequence ID" value="MCY1013047.1"/>
    <property type="molecule type" value="Genomic_DNA"/>
</dbReference>